<comment type="similarity">
    <text evidence="1 2">Belongs to the TIFY/JAZ family.</text>
</comment>
<evidence type="ECO:0000256" key="1">
    <source>
        <dbReference type="ARBA" id="ARBA00008614"/>
    </source>
</evidence>
<evidence type="ECO:0000313" key="5">
    <source>
        <dbReference type="EMBL" id="KAI5394537.1"/>
    </source>
</evidence>
<keyword evidence="6" id="KW-1185">Reference proteome</keyword>
<organism evidence="5 6">
    <name type="scientific">Pisum sativum</name>
    <name type="common">Garden pea</name>
    <name type="synonym">Lathyrus oleraceus</name>
    <dbReference type="NCBI Taxonomy" id="3888"/>
    <lineage>
        <taxon>Eukaryota</taxon>
        <taxon>Viridiplantae</taxon>
        <taxon>Streptophyta</taxon>
        <taxon>Embryophyta</taxon>
        <taxon>Tracheophyta</taxon>
        <taxon>Spermatophyta</taxon>
        <taxon>Magnoliopsida</taxon>
        <taxon>eudicotyledons</taxon>
        <taxon>Gunneridae</taxon>
        <taxon>Pentapetalae</taxon>
        <taxon>rosids</taxon>
        <taxon>fabids</taxon>
        <taxon>Fabales</taxon>
        <taxon>Fabaceae</taxon>
        <taxon>Papilionoideae</taxon>
        <taxon>50 kb inversion clade</taxon>
        <taxon>NPAAA clade</taxon>
        <taxon>Hologalegina</taxon>
        <taxon>IRL clade</taxon>
        <taxon>Fabeae</taxon>
        <taxon>Lathyrus</taxon>
    </lineage>
</organism>
<dbReference type="PANTHER" id="PTHR33077">
    <property type="entry name" value="PROTEIN TIFY 4A-RELATED-RELATED"/>
    <property type="match status" value="1"/>
</dbReference>
<sequence>MFSVSNQAISVPAGHPFVKNHFATVGQNMNGANVKQPLLVGSPLTTPHSVLPRVGAVAGLVEQCVKPSAPAPQLTMFYAGTVNIFKDITPEQVQAIMLLAGNGLSAASNTAQPEVQAPSSKFVSDDDGVPMSPPVNIPPFSAISSPLSVSSHTGPQSGSGSVCSDEFLTAKTSRGPTPTTSASKVETPKVVNATTMFPSAIPQARKASLARFLEKRKERVTSATPYNLNKKSEDAPSLNSLAANISTTTGTSAPLSKQG</sequence>
<comment type="caution">
    <text evidence="5">The sequence shown here is derived from an EMBL/GenBank/DDBJ whole genome shotgun (WGS) entry which is preliminary data.</text>
</comment>
<evidence type="ECO:0000256" key="2">
    <source>
        <dbReference type="RuleBase" id="RU369065"/>
    </source>
</evidence>
<proteinExistence type="inferred from homology"/>
<feature type="compositionally biased region" description="Polar residues" evidence="3">
    <location>
        <begin position="237"/>
        <end position="259"/>
    </location>
</feature>
<protein>
    <recommendedName>
        <fullName evidence="2">Protein TIFY</fullName>
    </recommendedName>
    <alternativeName>
        <fullName evidence="2">Jasmonate ZIM domain-containing protein</fullName>
    </alternativeName>
</protein>
<keyword evidence="2" id="KW-0539">Nucleus</keyword>
<dbReference type="GO" id="GO:0005634">
    <property type="term" value="C:nucleus"/>
    <property type="evidence" value="ECO:0007669"/>
    <property type="project" value="UniProtKB-SubCell"/>
</dbReference>
<evidence type="ECO:0000259" key="4">
    <source>
        <dbReference type="PROSITE" id="PS51320"/>
    </source>
</evidence>
<dbReference type="PANTHER" id="PTHR33077:SF90">
    <property type="entry name" value="PROTEIN TIFY 7"/>
    <property type="match status" value="1"/>
</dbReference>
<dbReference type="EMBL" id="JAMSHJ010000006">
    <property type="protein sequence ID" value="KAI5394537.1"/>
    <property type="molecule type" value="Genomic_DNA"/>
</dbReference>
<evidence type="ECO:0000256" key="3">
    <source>
        <dbReference type="SAM" id="MobiDB-lite"/>
    </source>
</evidence>
<dbReference type="AlphaFoldDB" id="A0A9D5A222"/>
<dbReference type="Gramene" id="Psat6g045200.4">
    <property type="protein sequence ID" value="Psat6g045200.4.cds"/>
    <property type="gene ID" value="Psat6g045200"/>
</dbReference>
<dbReference type="SMART" id="SM00979">
    <property type="entry name" value="TIFY"/>
    <property type="match status" value="1"/>
</dbReference>
<dbReference type="Pfam" id="PF09425">
    <property type="entry name" value="Jas_motif"/>
    <property type="match status" value="1"/>
</dbReference>
<evidence type="ECO:0000313" key="6">
    <source>
        <dbReference type="Proteomes" id="UP001058974"/>
    </source>
</evidence>
<dbReference type="Pfam" id="PF06200">
    <property type="entry name" value="tify"/>
    <property type="match status" value="1"/>
</dbReference>
<dbReference type="InterPro" id="IPR018467">
    <property type="entry name" value="CCT_CS"/>
</dbReference>
<keyword evidence="2" id="KW-1184">Jasmonic acid signaling pathway</keyword>
<reference evidence="5 6" key="1">
    <citation type="journal article" date="2022" name="Nat. Genet.">
        <title>Improved pea reference genome and pan-genome highlight genomic features and evolutionary characteristics.</title>
        <authorList>
            <person name="Yang T."/>
            <person name="Liu R."/>
            <person name="Luo Y."/>
            <person name="Hu S."/>
            <person name="Wang D."/>
            <person name="Wang C."/>
            <person name="Pandey M.K."/>
            <person name="Ge S."/>
            <person name="Xu Q."/>
            <person name="Li N."/>
            <person name="Li G."/>
            <person name="Huang Y."/>
            <person name="Saxena R.K."/>
            <person name="Ji Y."/>
            <person name="Li M."/>
            <person name="Yan X."/>
            <person name="He Y."/>
            <person name="Liu Y."/>
            <person name="Wang X."/>
            <person name="Xiang C."/>
            <person name="Varshney R.K."/>
            <person name="Ding H."/>
            <person name="Gao S."/>
            <person name="Zong X."/>
        </authorList>
    </citation>
    <scope>NUCLEOTIDE SEQUENCE [LARGE SCALE GENOMIC DNA]</scope>
    <source>
        <strain evidence="5 6">cv. Zhongwan 6</strain>
    </source>
</reference>
<accession>A0A9D5A222</accession>
<dbReference type="Gramene" id="Psat06G0125600-T2">
    <property type="protein sequence ID" value="KAI5394537.1"/>
    <property type="gene ID" value="KIW84_061256"/>
</dbReference>
<comment type="subcellular location">
    <subcellularLocation>
        <location evidence="2">Nucleus</location>
    </subcellularLocation>
</comment>
<dbReference type="GO" id="GO:0031347">
    <property type="term" value="P:regulation of defense response"/>
    <property type="evidence" value="ECO:0007669"/>
    <property type="project" value="UniProtKB-UniRule"/>
</dbReference>
<dbReference type="GO" id="GO:0009611">
    <property type="term" value="P:response to wounding"/>
    <property type="evidence" value="ECO:0007669"/>
    <property type="project" value="UniProtKB-UniRule"/>
</dbReference>
<dbReference type="InterPro" id="IPR040390">
    <property type="entry name" value="TIFY/JAZ"/>
</dbReference>
<dbReference type="InterPro" id="IPR010399">
    <property type="entry name" value="Tify_dom"/>
</dbReference>
<name>A0A9D5A222_PEA</name>
<dbReference type="PROSITE" id="PS51320">
    <property type="entry name" value="TIFY"/>
    <property type="match status" value="1"/>
</dbReference>
<feature type="region of interest" description="Disordered" evidence="3">
    <location>
        <begin position="218"/>
        <end position="259"/>
    </location>
</feature>
<gene>
    <name evidence="5" type="ORF">KIW84_061256</name>
</gene>
<dbReference type="Gramene" id="Psat6g045200.3">
    <property type="protein sequence ID" value="Psat6g045200.3.cds"/>
    <property type="gene ID" value="Psat6g045200"/>
</dbReference>
<dbReference type="Proteomes" id="UP001058974">
    <property type="component" value="Chromosome 6"/>
</dbReference>
<dbReference type="GO" id="GO:2000022">
    <property type="term" value="P:regulation of jasmonic acid mediated signaling pathway"/>
    <property type="evidence" value="ECO:0007669"/>
    <property type="project" value="UniProtKB-UniRule"/>
</dbReference>
<comment type="domain">
    <text evidence="2">The jas domain is required for interaction with COI1.</text>
</comment>
<comment type="function">
    <text evidence="2">Repressor of jasmonate responses.</text>
</comment>
<feature type="domain" description="Tify" evidence="4">
    <location>
        <begin position="67"/>
        <end position="102"/>
    </location>
</feature>